<dbReference type="Proteomes" id="UP000195569">
    <property type="component" value="Unassembled WGS sequence"/>
</dbReference>
<comment type="caution">
    <text evidence="1">The sequence shown here is derived from an EMBL/GenBank/DDBJ whole genome shotgun (WGS) entry which is preliminary data.</text>
</comment>
<organism evidence="1 2">
    <name type="scientific">Paraburkholderia piptadeniae</name>
    <dbReference type="NCBI Taxonomy" id="1701573"/>
    <lineage>
        <taxon>Bacteria</taxon>
        <taxon>Pseudomonadati</taxon>
        <taxon>Pseudomonadota</taxon>
        <taxon>Betaproteobacteria</taxon>
        <taxon>Burkholderiales</taxon>
        <taxon>Burkholderiaceae</taxon>
        <taxon>Paraburkholderia</taxon>
    </lineage>
</organism>
<dbReference type="EMBL" id="CYGY02000046">
    <property type="protein sequence ID" value="SIT45312.1"/>
    <property type="molecule type" value="Genomic_DNA"/>
</dbReference>
<reference evidence="1" key="1">
    <citation type="submission" date="2016-12" db="EMBL/GenBank/DDBJ databases">
        <authorList>
            <person name="Moulin L."/>
        </authorList>
    </citation>
    <scope>NUCLEOTIDE SEQUENCE [LARGE SCALE GENOMIC DNA]</scope>
    <source>
        <strain evidence="1">STM 7183</strain>
    </source>
</reference>
<sequence length="56" mass="6231">MADYLKSINFERENDRSINTGDNPTENGLQENVDIFDVDHLRADSALACGVSLRCS</sequence>
<keyword evidence="2" id="KW-1185">Reference proteome</keyword>
<dbReference type="AlphaFoldDB" id="A0A1N7SDB9"/>
<evidence type="ECO:0000313" key="1">
    <source>
        <dbReference type="EMBL" id="SIT45312.1"/>
    </source>
</evidence>
<name>A0A1N7SDB9_9BURK</name>
<protein>
    <submittedName>
        <fullName evidence="1">Uncharacterized protein</fullName>
    </submittedName>
</protein>
<accession>A0A1N7SDB9</accession>
<gene>
    <name evidence="1" type="ORF">BN2476_460145</name>
</gene>
<evidence type="ECO:0000313" key="2">
    <source>
        <dbReference type="Proteomes" id="UP000195569"/>
    </source>
</evidence>
<proteinExistence type="predicted"/>